<dbReference type="CDD" id="cd22265">
    <property type="entry name" value="UDM1_RNF168"/>
    <property type="match status" value="1"/>
</dbReference>
<feature type="compositionally biased region" description="Basic and acidic residues" evidence="1">
    <location>
        <begin position="40"/>
        <end position="77"/>
    </location>
</feature>
<feature type="compositionally biased region" description="Gly residues" evidence="1">
    <location>
        <begin position="798"/>
        <end position="816"/>
    </location>
</feature>
<feature type="compositionally biased region" description="Gly residues" evidence="1">
    <location>
        <begin position="849"/>
        <end position="859"/>
    </location>
</feature>
<evidence type="ECO:0000256" key="1">
    <source>
        <dbReference type="SAM" id="MobiDB-lite"/>
    </source>
</evidence>
<feature type="compositionally biased region" description="Gly residues" evidence="1">
    <location>
        <begin position="488"/>
        <end position="501"/>
    </location>
</feature>
<feature type="compositionally biased region" description="Low complexity" evidence="1">
    <location>
        <begin position="910"/>
        <end position="924"/>
    </location>
</feature>
<proteinExistence type="predicted"/>
<name>A0A835Y551_9CHLO</name>
<feature type="region of interest" description="Disordered" evidence="1">
    <location>
        <begin position="974"/>
        <end position="1033"/>
    </location>
</feature>
<sequence>MPPQAPVVIGGAVAAAALGYQVYNWGVAKADEYERQMLEREAEKQEELRKAWQERRVAEEEQRRHKEAKKSKADEGQHPLNKLMAHAQGQMQLRLADAFDDLDARLRACGVGASVLPLPGTPNPDRLVAVAALMFGSLGWEVLRPQRTSAIMTLGGTLATIPPAAASVMVAWLEGLAGRGADGEGDVDVAGPEAEAMRLSKGTLALLLSILTDGLESHPLGAGPMQPWVVLMPLPAGGCGRGDGDKMGAVVCVSVRVGRWTRSWVVLMPLPAADIEPLAEVCIGMLPGVRLLPYVFAEHDMQSVGKKALQRGVQPGLIIKASARPFRSKGVLIEEPGKRFVMLAVCVDGPEVEFRVSAQELKLHSPRRLGSRAPPRDAPGREKVAAALAGVLSSVLLCRAASIALRRVESSLGGAGGLAGCGWEHAAALAGEAVSGQCIQVLEEQHDAWQQISSSLQSDEQQRRTLGVLKARLMQIVPPPETPLAAKEGGGGKGKGGGDGRQGALEAEVDQFLSDLMPLTYARYLVTPRSWGGSGKLPEDVVPAATNRAEMLEGLAEMLPESASARSNLRTARLSRSDELAASSRPPAWLPGALMLFLALVIAVLMWGLAHGATAAVGAYFPQLSASLLDWLEHAAALVLHPLHLLALRLLPAWARWACWGLWRFALWSMPLWLWGSAGGAAVWAVRHRGEAGAWEVLERNVCEKFRLQLFQGRYHLPRLQERVDRQQAVWAGRIAAAKVAEAAARGDISRSDLRSVVTALQASAADSGSGSTGALEIVLPGPSQQAEAFLRARVWEDGGGSGAGGGGAGRGGAGAEGWDTEEPEVELLLDCMYGRVRTPVPLLEAPPGQGGGGAGASGGAASSGRGPGGGSGSRAPPRGGRTVDEALEQDGWFLHRRGSSIALQRRPGRSAAPRAAPARGPTAADFASTAARLTAMRHGNLNAEMKATFAAQVAMPMAVAQAGFEMGRGGGGGGLRALPGPPGAGKAGKAAHGGEWEGVEGDWVEEDEDEEDDDEGEWEEEEEEEGPSAKRR</sequence>
<feature type="region of interest" description="Disordered" evidence="1">
    <location>
        <begin position="40"/>
        <end position="79"/>
    </location>
</feature>
<keyword evidence="2" id="KW-0812">Transmembrane</keyword>
<dbReference type="AlphaFoldDB" id="A0A835Y551"/>
<keyword evidence="2" id="KW-0472">Membrane</keyword>
<accession>A0A835Y551</accession>
<feature type="region of interest" description="Disordered" evidence="1">
    <location>
        <begin position="797"/>
        <end position="820"/>
    </location>
</feature>
<protein>
    <submittedName>
        <fullName evidence="3">Uncharacterized protein</fullName>
    </submittedName>
</protein>
<reference evidence="3" key="1">
    <citation type="journal article" date="2020" name="bioRxiv">
        <title>Comparative genomics of Chlamydomonas.</title>
        <authorList>
            <person name="Craig R.J."/>
            <person name="Hasan A.R."/>
            <person name="Ness R.W."/>
            <person name="Keightley P.D."/>
        </authorList>
    </citation>
    <scope>NUCLEOTIDE SEQUENCE</scope>
    <source>
        <strain evidence="3">CCAP 11/70</strain>
    </source>
</reference>
<feature type="region of interest" description="Disordered" evidence="1">
    <location>
        <begin position="480"/>
        <end position="502"/>
    </location>
</feature>
<evidence type="ECO:0000256" key="2">
    <source>
        <dbReference type="SAM" id="Phobius"/>
    </source>
</evidence>
<comment type="caution">
    <text evidence="3">The sequence shown here is derived from an EMBL/GenBank/DDBJ whole genome shotgun (WGS) entry which is preliminary data.</text>
</comment>
<evidence type="ECO:0000313" key="3">
    <source>
        <dbReference type="EMBL" id="KAG2491224.1"/>
    </source>
</evidence>
<evidence type="ECO:0000313" key="4">
    <source>
        <dbReference type="Proteomes" id="UP000612055"/>
    </source>
</evidence>
<organism evidence="3 4">
    <name type="scientific">Edaphochlamys debaryana</name>
    <dbReference type="NCBI Taxonomy" id="47281"/>
    <lineage>
        <taxon>Eukaryota</taxon>
        <taxon>Viridiplantae</taxon>
        <taxon>Chlorophyta</taxon>
        <taxon>core chlorophytes</taxon>
        <taxon>Chlorophyceae</taxon>
        <taxon>CS clade</taxon>
        <taxon>Chlamydomonadales</taxon>
        <taxon>Chlamydomonadales incertae sedis</taxon>
        <taxon>Edaphochlamys</taxon>
    </lineage>
</organism>
<feature type="transmembrane region" description="Helical" evidence="2">
    <location>
        <begin position="588"/>
        <end position="610"/>
    </location>
</feature>
<keyword evidence="4" id="KW-1185">Reference proteome</keyword>
<keyword evidence="2" id="KW-1133">Transmembrane helix</keyword>
<dbReference type="EMBL" id="JAEHOE010000055">
    <property type="protein sequence ID" value="KAG2491224.1"/>
    <property type="molecule type" value="Genomic_DNA"/>
</dbReference>
<feature type="region of interest" description="Disordered" evidence="1">
    <location>
        <begin position="899"/>
        <end position="924"/>
    </location>
</feature>
<feature type="compositionally biased region" description="Acidic residues" evidence="1">
    <location>
        <begin position="998"/>
        <end position="1027"/>
    </location>
</feature>
<feature type="transmembrane region" description="Helical" evidence="2">
    <location>
        <begin position="663"/>
        <end position="686"/>
    </location>
</feature>
<feature type="region of interest" description="Disordered" evidence="1">
    <location>
        <begin position="843"/>
        <end position="883"/>
    </location>
</feature>
<dbReference type="Proteomes" id="UP000612055">
    <property type="component" value="Unassembled WGS sequence"/>
</dbReference>
<gene>
    <name evidence="3" type="ORF">HYH03_010433</name>
</gene>